<sequence length="80" mass="8654">MSGLHIALMKEPLQPSIQSITLSGCQSRVPFPSSLLLVLSGWSSALSPRVGTRAKPPAKPQLYVCMGTYNLYDSHTSTLH</sequence>
<dbReference type="AlphaFoldDB" id="A0A6A4GGX1"/>
<keyword evidence="2" id="KW-1185">Reference proteome</keyword>
<evidence type="ECO:0000313" key="2">
    <source>
        <dbReference type="Proteomes" id="UP000799118"/>
    </source>
</evidence>
<protein>
    <submittedName>
        <fullName evidence="1">Uncharacterized protein</fullName>
    </submittedName>
</protein>
<organism evidence="1 2">
    <name type="scientific">Gymnopus androsaceus JB14</name>
    <dbReference type="NCBI Taxonomy" id="1447944"/>
    <lineage>
        <taxon>Eukaryota</taxon>
        <taxon>Fungi</taxon>
        <taxon>Dikarya</taxon>
        <taxon>Basidiomycota</taxon>
        <taxon>Agaricomycotina</taxon>
        <taxon>Agaricomycetes</taxon>
        <taxon>Agaricomycetidae</taxon>
        <taxon>Agaricales</taxon>
        <taxon>Marasmiineae</taxon>
        <taxon>Omphalotaceae</taxon>
        <taxon>Gymnopus</taxon>
    </lineage>
</organism>
<dbReference type="Proteomes" id="UP000799118">
    <property type="component" value="Unassembled WGS sequence"/>
</dbReference>
<evidence type="ECO:0000313" key="1">
    <source>
        <dbReference type="EMBL" id="KAE9384862.1"/>
    </source>
</evidence>
<gene>
    <name evidence="1" type="ORF">BT96DRAFT_929085</name>
</gene>
<dbReference type="EMBL" id="ML770068">
    <property type="protein sequence ID" value="KAE9384862.1"/>
    <property type="molecule type" value="Genomic_DNA"/>
</dbReference>
<accession>A0A6A4GGX1</accession>
<proteinExistence type="predicted"/>
<name>A0A6A4GGX1_9AGAR</name>
<reference evidence="1" key="1">
    <citation type="journal article" date="2019" name="Environ. Microbiol.">
        <title>Fungal ecological strategies reflected in gene transcription - a case study of two litter decomposers.</title>
        <authorList>
            <person name="Barbi F."/>
            <person name="Kohler A."/>
            <person name="Barry K."/>
            <person name="Baskaran P."/>
            <person name="Daum C."/>
            <person name="Fauchery L."/>
            <person name="Ihrmark K."/>
            <person name="Kuo A."/>
            <person name="LaButti K."/>
            <person name="Lipzen A."/>
            <person name="Morin E."/>
            <person name="Grigoriev I.V."/>
            <person name="Henrissat B."/>
            <person name="Lindahl B."/>
            <person name="Martin F."/>
        </authorList>
    </citation>
    <scope>NUCLEOTIDE SEQUENCE</scope>
    <source>
        <strain evidence="1">JB14</strain>
    </source>
</reference>